<reference evidence="1 2" key="2">
    <citation type="journal article" date="2010" name="J. Bacteriol.">
        <title>Genome sequence of the polysaccharide-degrading, thermophilic anaerobe Spirochaeta thermophila DSM 6192.</title>
        <authorList>
            <person name="Angelov A."/>
            <person name="Liebl S."/>
            <person name="Ballschmiter M."/>
            <person name="Bomeke M."/>
            <person name="Lehmann R."/>
            <person name="Liesegang H."/>
            <person name="Daniel R."/>
            <person name="Liebl W."/>
        </authorList>
    </citation>
    <scope>NUCLEOTIDE SEQUENCE [LARGE SCALE GENOMIC DNA]</scope>
    <source>
        <strain evidence="2">ATCC 49972 / DSM 6192 / RI 19.B1</strain>
    </source>
</reference>
<protein>
    <submittedName>
        <fullName evidence="1">Uncharacterized protein</fullName>
    </submittedName>
</protein>
<evidence type="ECO:0000313" key="2">
    <source>
        <dbReference type="Proteomes" id="UP000001296"/>
    </source>
</evidence>
<name>E0RSX3_WINT6</name>
<evidence type="ECO:0000313" key="1">
    <source>
        <dbReference type="EMBL" id="ADN02110.1"/>
    </source>
</evidence>
<organism evidence="1 2">
    <name type="scientific">Winmispira thermophila (strain ATCC 49972 / DSM 6192 / RI 19.B1)</name>
    <name type="common">Spirochaeta thermophila</name>
    <dbReference type="NCBI Taxonomy" id="665571"/>
    <lineage>
        <taxon>Bacteria</taxon>
        <taxon>Pseudomonadati</taxon>
        <taxon>Spirochaetota</taxon>
        <taxon>Spirochaetia</taxon>
        <taxon>Winmispirales</taxon>
        <taxon>Winmispiraceae</taxon>
        <taxon>Winmispira</taxon>
    </lineage>
</organism>
<dbReference type="HOGENOM" id="CLU_930365_0_0_12"/>
<dbReference type="AlphaFoldDB" id="E0RSX3"/>
<reference key="1">
    <citation type="submission" date="2009-08" db="EMBL/GenBank/DDBJ databases">
        <title>The genome sequence of Spirochaeta thermophila DSM6192.</title>
        <authorList>
            <person name="Angelov A."/>
            <person name="Mientus M."/>
            <person name="Wittenberg S."/>
            <person name="Lehmann R."/>
            <person name="Liesegang H."/>
            <person name="Daniel R."/>
            <person name="Liebl W."/>
        </authorList>
    </citation>
    <scope>NUCLEOTIDE SEQUENCE</scope>
    <source>
        <strain>DSM 6192</strain>
    </source>
</reference>
<dbReference type="EMBL" id="CP001698">
    <property type="protein sequence ID" value="ADN02110.1"/>
    <property type="molecule type" value="Genomic_DNA"/>
</dbReference>
<accession>E0RSX3</accession>
<sequence>MLLLEIICNEGYTRKGFSMKVRYVWLILVYVSSLFGEEVLTVGQVLERAEELVGREVLCEGVWMGFQGLRGALVSPDGVVPGVGMSGMGEWGRYRVVVYATPEGVVVNVVRWEATWPEVVTWAIWHVGGVVGFRDMVVLGANGEGYVVSGGAGWVRIETAVEARDVLEGVWKKVKGGVWGNAVADGVQVRVVQAGEEGRWWAPGLPGWLEEAHEVVETWAGAARRARWVEGWARERWGEGWVVEMMEAWWPDASLGWPEEGKFYAQVITPGWRVWIQHREGRRELRIPSRKGLPLVRSE</sequence>
<proteinExistence type="predicted"/>
<dbReference type="Proteomes" id="UP000001296">
    <property type="component" value="Chromosome"/>
</dbReference>
<dbReference type="PaxDb" id="665571-STHERM_c11680"/>
<dbReference type="KEGG" id="sta:STHERM_c11680"/>
<gene>
    <name evidence="1" type="ordered locus">STHERM_c11680</name>
</gene>